<dbReference type="InterPro" id="IPR019758">
    <property type="entry name" value="Pept_S26A_signal_pept_1_CS"/>
</dbReference>
<dbReference type="GO" id="GO:0009003">
    <property type="term" value="F:signal peptidase activity"/>
    <property type="evidence" value="ECO:0007669"/>
    <property type="project" value="UniProtKB-EC"/>
</dbReference>
<keyword evidence="7" id="KW-1133">Transmembrane helix</keyword>
<proteinExistence type="inferred from homology"/>
<evidence type="ECO:0000313" key="9">
    <source>
        <dbReference type="EMBL" id="HJC49728.1"/>
    </source>
</evidence>
<evidence type="ECO:0000256" key="5">
    <source>
        <dbReference type="ARBA" id="ARBA00022801"/>
    </source>
</evidence>
<dbReference type="Gene3D" id="2.10.109.10">
    <property type="entry name" value="Umud Fragment, subunit A"/>
    <property type="match status" value="1"/>
</dbReference>
<protein>
    <recommendedName>
        <fullName evidence="4 7">Signal peptidase I</fullName>
        <ecNumber evidence="4 7">3.4.21.89</ecNumber>
    </recommendedName>
</protein>
<feature type="transmembrane region" description="Helical" evidence="7">
    <location>
        <begin position="22"/>
        <end position="43"/>
    </location>
</feature>
<dbReference type="PRINTS" id="PR00727">
    <property type="entry name" value="LEADERPTASE"/>
</dbReference>
<evidence type="ECO:0000256" key="2">
    <source>
        <dbReference type="ARBA" id="ARBA00004401"/>
    </source>
</evidence>
<dbReference type="InterPro" id="IPR036286">
    <property type="entry name" value="LexA/Signal_pep-like_sf"/>
</dbReference>
<feature type="active site" evidence="6">
    <location>
        <position position="53"/>
    </location>
</feature>
<dbReference type="GO" id="GO:0006465">
    <property type="term" value="P:signal peptide processing"/>
    <property type="evidence" value="ECO:0007669"/>
    <property type="project" value="InterPro"/>
</dbReference>
<dbReference type="EMBL" id="DWWD01000020">
    <property type="protein sequence ID" value="HJC49728.1"/>
    <property type="molecule type" value="Genomic_DNA"/>
</dbReference>
<comment type="similarity">
    <text evidence="3 7">Belongs to the peptidase S26 family.</text>
</comment>
<dbReference type="PROSITE" id="PS00761">
    <property type="entry name" value="SPASE_I_3"/>
    <property type="match status" value="1"/>
</dbReference>
<sequence>MRNGYTVTYQMRKRQRQRRQKIIGYILKVAAAILAAFLIVRFICFSYTIQGDSMMPTIESGEKHLVNRLIYRIKGPGRYDIIVFRLDDDSSNSYYVKRVIGLPGETVQIRDGKIYVDGKEARTYSDETILSSGVASEKITLGSDEYFVLGDNYNNSEDSRSASIGNIKRSNIIGKVGIKYWPWG</sequence>
<dbReference type="AlphaFoldDB" id="A0A9D2PIZ5"/>
<comment type="catalytic activity">
    <reaction evidence="1 7">
        <text>Cleavage of hydrophobic, N-terminal signal or leader sequences from secreted and periplasmic proteins.</text>
        <dbReference type="EC" id="3.4.21.89"/>
    </reaction>
</comment>
<dbReference type="PANTHER" id="PTHR43390">
    <property type="entry name" value="SIGNAL PEPTIDASE I"/>
    <property type="match status" value="1"/>
</dbReference>
<dbReference type="InterPro" id="IPR019533">
    <property type="entry name" value="Peptidase_S26"/>
</dbReference>
<dbReference type="GO" id="GO:0005886">
    <property type="term" value="C:plasma membrane"/>
    <property type="evidence" value="ECO:0007669"/>
    <property type="project" value="UniProtKB-SubCell"/>
</dbReference>
<dbReference type="Pfam" id="PF10502">
    <property type="entry name" value="Peptidase_S26"/>
    <property type="match status" value="1"/>
</dbReference>
<comment type="caution">
    <text evidence="9">The sequence shown here is derived from an EMBL/GenBank/DDBJ whole genome shotgun (WGS) entry which is preliminary data.</text>
</comment>
<dbReference type="Proteomes" id="UP000823904">
    <property type="component" value="Unassembled WGS sequence"/>
</dbReference>
<reference evidence="9" key="2">
    <citation type="submission" date="2021-04" db="EMBL/GenBank/DDBJ databases">
        <authorList>
            <person name="Gilroy R."/>
        </authorList>
    </citation>
    <scope>NUCLEOTIDE SEQUENCE</scope>
    <source>
        <strain evidence="9">ChiSjej3B21-8574</strain>
    </source>
</reference>
<comment type="subcellular location">
    <subcellularLocation>
        <location evidence="2">Cell membrane</location>
        <topology evidence="2">Single-pass type II membrane protein</topology>
    </subcellularLocation>
    <subcellularLocation>
        <location evidence="7">Membrane</location>
        <topology evidence="7">Single-pass type II membrane protein</topology>
    </subcellularLocation>
</comment>
<keyword evidence="7" id="KW-0645">Protease</keyword>
<keyword evidence="5 7" id="KW-0378">Hydrolase</keyword>
<evidence type="ECO:0000256" key="1">
    <source>
        <dbReference type="ARBA" id="ARBA00000677"/>
    </source>
</evidence>
<dbReference type="InterPro" id="IPR000223">
    <property type="entry name" value="Pept_S26A_signal_pept_1"/>
</dbReference>
<dbReference type="CDD" id="cd06530">
    <property type="entry name" value="S26_SPase_I"/>
    <property type="match status" value="1"/>
</dbReference>
<reference evidence="9" key="1">
    <citation type="journal article" date="2021" name="PeerJ">
        <title>Extensive microbial diversity within the chicken gut microbiome revealed by metagenomics and culture.</title>
        <authorList>
            <person name="Gilroy R."/>
            <person name="Ravi A."/>
            <person name="Getino M."/>
            <person name="Pursley I."/>
            <person name="Horton D.L."/>
            <person name="Alikhan N.F."/>
            <person name="Baker D."/>
            <person name="Gharbi K."/>
            <person name="Hall N."/>
            <person name="Watson M."/>
            <person name="Adriaenssens E.M."/>
            <person name="Foster-Nyarko E."/>
            <person name="Jarju S."/>
            <person name="Secka A."/>
            <person name="Antonio M."/>
            <person name="Oren A."/>
            <person name="Chaudhuri R.R."/>
            <person name="La Ragione R."/>
            <person name="Hildebrand F."/>
            <person name="Pallen M.J."/>
        </authorList>
    </citation>
    <scope>NUCLEOTIDE SEQUENCE</scope>
    <source>
        <strain evidence="9">ChiSjej3B21-8574</strain>
    </source>
</reference>
<evidence type="ECO:0000256" key="3">
    <source>
        <dbReference type="ARBA" id="ARBA00009370"/>
    </source>
</evidence>
<dbReference type="PROSITE" id="PS00760">
    <property type="entry name" value="SPASE_I_2"/>
    <property type="match status" value="1"/>
</dbReference>
<evidence type="ECO:0000256" key="6">
    <source>
        <dbReference type="PIRSR" id="PIRSR600223-1"/>
    </source>
</evidence>
<dbReference type="InterPro" id="IPR019757">
    <property type="entry name" value="Pept_S26A_signal_pept_1_Lys-AS"/>
</dbReference>
<dbReference type="GO" id="GO:0004252">
    <property type="term" value="F:serine-type endopeptidase activity"/>
    <property type="evidence" value="ECO:0007669"/>
    <property type="project" value="InterPro"/>
</dbReference>
<keyword evidence="7" id="KW-0812">Transmembrane</keyword>
<evidence type="ECO:0000256" key="7">
    <source>
        <dbReference type="RuleBase" id="RU362042"/>
    </source>
</evidence>
<evidence type="ECO:0000313" key="10">
    <source>
        <dbReference type="Proteomes" id="UP000823904"/>
    </source>
</evidence>
<feature type="domain" description="Peptidase S26" evidence="8">
    <location>
        <begin position="24"/>
        <end position="181"/>
    </location>
</feature>
<evidence type="ECO:0000256" key="4">
    <source>
        <dbReference type="ARBA" id="ARBA00013208"/>
    </source>
</evidence>
<name>A0A9D2PIZ5_9FIRM</name>
<evidence type="ECO:0000259" key="8">
    <source>
        <dbReference type="Pfam" id="PF10502"/>
    </source>
</evidence>
<dbReference type="PANTHER" id="PTHR43390:SF1">
    <property type="entry name" value="CHLOROPLAST PROCESSING PEPTIDASE"/>
    <property type="match status" value="1"/>
</dbReference>
<feature type="active site" evidence="6">
    <location>
        <position position="97"/>
    </location>
</feature>
<gene>
    <name evidence="9" type="primary">lepB</name>
    <name evidence="9" type="ORF">H9754_03970</name>
</gene>
<dbReference type="NCBIfam" id="TIGR02227">
    <property type="entry name" value="sigpep_I_bact"/>
    <property type="match status" value="1"/>
</dbReference>
<accession>A0A9D2PIZ5</accession>
<dbReference type="SUPFAM" id="SSF51306">
    <property type="entry name" value="LexA/Signal peptidase"/>
    <property type="match status" value="1"/>
</dbReference>
<dbReference type="EC" id="3.4.21.89" evidence="4 7"/>
<organism evidence="9 10">
    <name type="scientific">Candidatus Anaerostipes avistercoris</name>
    <dbReference type="NCBI Taxonomy" id="2838462"/>
    <lineage>
        <taxon>Bacteria</taxon>
        <taxon>Bacillati</taxon>
        <taxon>Bacillota</taxon>
        <taxon>Clostridia</taxon>
        <taxon>Lachnospirales</taxon>
        <taxon>Lachnospiraceae</taxon>
        <taxon>Anaerostipes</taxon>
    </lineage>
</organism>
<keyword evidence="7" id="KW-0472">Membrane</keyword>